<dbReference type="FunFam" id="3.40.50.970:FF:000001">
    <property type="entry name" value="Pyruvate dehydrogenase E1 beta subunit"/>
    <property type="match status" value="1"/>
</dbReference>
<comment type="caution">
    <text evidence="14">The sequence shown here is derived from an EMBL/GenBank/DDBJ whole genome shotgun (WGS) entry which is preliminary data.</text>
</comment>
<evidence type="ECO:0000259" key="13">
    <source>
        <dbReference type="PROSITE" id="PS50968"/>
    </source>
</evidence>
<dbReference type="PROSITE" id="PS50968">
    <property type="entry name" value="BIOTINYL_LIPOYL"/>
    <property type="match status" value="1"/>
</dbReference>
<evidence type="ECO:0000313" key="15">
    <source>
        <dbReference type="Proteomes" id="UP000001095"/>
    </source>
</evidence>
<organism evidence="14 15">
    <name type="scientific">Afipia clevelandensis ATCC 49720</name>
    <dbReference type="NCBI Taxonomy" id="883079"/>
    <lineage>
        <taxon>Bacteria</taxon>
        <taxon>Pseudomonadati</taxon>
        <taxon>Pseudomonadota</taxon>
        <taxon>Alphaproteobacteria</taxon>
        <taxon>Hyphomicrobiales</taxon>
        <taxon>Nitrobacteraceae</taxon>
        <taxon>Afipia</taxon>
    </lineage>
</organism>
<keyword evidence="9 11" id="KW-0670">Pyruvate</keyword>
<gene>
    <name evidence="14" type="ORF">HMPREF9696_00787</name>
</gene>
<keyword evidence="7 11" id="KW-0560">Oxidoreductase</keyword>
<dbReference type="InterPro" id="IPR003016">
    <property type="entry name" value="2-oxoA_DH_lipoyl-BS"/>
</dbReference>
<evidence type="ECO:0000256" key="7">
    <source>
        <dbReference type="ARBA" id="ARBA00023002"/>
    </source>
</evidence>
<reference evidence="14 15" key="1">
    <citation type="submission" date="2012-04" db="EMBL/GenBank/DDBJ databases">
        <title>The Genome Sequence of Afipia clevelandensis ATCC 49720.</title>
        <authorList>
            <consortium name="The Broad Institute Genome Sequencing Platform"/>
            <person name="Earl A."/>
            <person name="Ward D."/>
            <person name="Feldgarden M."/>
            <person name="Gevers D."/>
            <person name="Huys G."/>
            <person name="Walker B."/>
            <person name="Young S.K."/>
            <person name="Zeng Q."/>
            <person name="Gargeya S."/>
            <person name="Fitzgerald M."/>
            <person name="Haas B."/>
            <person name="Abouelleil A."/>
            <person name="Alvarado L."/>
            <person name="Arachchi H.M."/>
            <person name="Berlin A."/>
            <person name="Chapman S.B."/>
            <person name="Goldberg J."/>
            <person name="Griggs A."/>
            <person name="Gujja S."/>
            <person name="Hansen M."/>
            <person name="Howarth C."/>
            <person name="Imamovic A."/>
            <person name="Larimer J."/>
            <person name="McCowen C."/>
            <person name="Montmayeur A."/>
            <person name="Murphy C."/>
            <person name="Neiman D."/>
            <person name="Pearson M."/>
            <person name="Priest M."/>
            <person name="Roberts A."/>
            <person name="Saif S."/>
            <person name="Shea T."/>
            <person name="Sisk P."/>
            <person name="Sykes S."/>
            <person name="Wortman J."/>
            <person name="Nusbaum C."/>
            <person name="Birren B."/>
        </authorList>
    </citation>
    <scope>NUCLEOTIDE SEQUENCE [LARGE SCALE GENOMIC DNA]</scope>
    <source>
        <strain evidence="14 15">ATCC 49720</strain>
    </source>
</reference>
<comment type="function">
    <text evidence="10">The pyruvate dehydrogenase complex catalyzes the overall conversion of pyruvate to acetyl-CoA and CO(2). It contains multiple copies of three enzymatic components: pyruvate dehydrogenase (E1), dihydrolipoamide acetyltransferase (E2) and lipoamide dehydrogenase (E3).</text>
</comment>
<dbReference type="Pfam" id="PF02779">
    <property type="entry name" value="Transket_pyr"/>
    <property type="match status" value="1"/>
</dbReference>
<dbReference type="EMBL" id="AGWY01000003">
    <property type="protein sequence ID" value="EKS40336.1"/>
    <property type="molecule type" value="Genomic_DNA"/>
</dbReference>
<dbReference type="NCBIfam" id="NF008854">
    <property type="entry name" value="PRK11892.1"/>
    <property type="match status" value="1"/>
</dbReference>
<dbReference type="GO" id="GO:0006086">
    <property type="term" value="P:pyruvate decarboxylation to acetyl-CoA"/>
    <property type="evidence" value="ECO:0007669"/>
    <property type="project" value="InterPro"/>
</dbReference>
<name>K8PFM1_9BRAD</name>
<dbReference type="InterPro" id="IPR005475">
    <property type="entry name" value="Transketolase-like_Pyr-bd"/>
</dbReference>
<keyword evidence="15" id="KW-1185">Reference proteome</keyword>
<comment type="cofactor">
    <cofactor evidence="2 11">
        <name>thiamine diphosphate</name>
        <dbReference type="ChEBI" id="CHEBI:58937"/>
    </cofactor>
</comment>
<comment type="subunit">
    <text evidence="3">Heterodimer of an alpha and a beta chain.</text>
</comment>
<dbReference type="InterPro" id="IPR011053">
    <property type="entry name" value="Single_hybrid_motif"/>
</dbReference>
<dbReference type="Gene3D" id="3.40.50.920">
    <property type="match status" value="1"/>
</dbReference>
<feature type="domain" description="Lipoyl-binding" evidence="13">
    <location>
        <begin position="2"/>
        <end position="78"/>
    </location>
</feature>
<evidence type="ECO:0000256" key="9">
    <source>
        <dbReference type="ARBA" id="ARBA00023317"/>
    </source>
</evidence>
<evidence type="ECO:0000313" key="14">
    <source>
        <dbReference type="EMBL" id="EKS40336.1"/>
    </source>
</evidence>
<evidence type="ECO:0000256" key="2">
    <source>
        <dbReference type="ARBA" id="ARBA00001964"/>
    </source>
</evidence>
<sequence length="472" mass="50140">MPIQVLMPALSPTMEKGNLAKWLKKEGDTVKSGDVIAEIETDKATMEVEATDEGTLGKILIPEGTSDVAVNTPIATILADGESAADLGKAPAAAKAPAPNVQQEVAESRAPVGEGKPQISAPATPGVLPMPAPIAEADPEVPPGTEMVKMTVREALRDAMAEEMRRDEDVFVMGEEVAEYQGAYKITQGLLQEFGERRVIDTPITEHGFAGVGVGAAMAGLKPIVEFMTFNFAMQAIDQIINSAAKTLYMSGGQMGCSIVFRGPNGAAARVAAQHSQDYSAWYSQIPGLKVVSPYSAADAKGLLKAAIRDPNPVIFLENEILYGHSGDVPKLDDYVIPIGKARIVRSGKDVTLIAWSNGMTYALHAADELAKEGIEAEVIDLRTLRPLDTETIINSVKKTGRAVAVEEGWQQSGVGAEIAARIMEQAFDYLDAPVARVSGKDVPMPYAANLEKLALPSVAEVVDAAKAVMYR</sequence>
<dbReference type="FunFam" id="3.40.50.920:FF:000001">
    <property type="entry name" value="Pyruvate dehydrogenase E1 beta subunit"/>
    <property type="match status" value="1"/>
</dbReference>
<dbReference type="InterPro" id="IPR009014">
    <property type="entry name" value="Transketo_C/PFOR_II"/>
</dbReference>
<dbReference type="HOGENOM" id="CLU_012907_0_0_5"/>
<comment type="catalytic activity">
    <reaction evidence="11">
        <text>N(6)-[(R)-lipoyl]-L-lysyl-[protein] + pyruvate + H(+) = N(6)-[(R)-S(8)-acetyldihydrolipoyl]-L-lysyl-[protein] + CO2</text>
        <dbReference type="Rhea" id="RHEA:19189"/>
        <dbReference type="Rhea" id="RHEA-COMP:10474"/>
        <dbReference type="Rhea" id="RHEA-COMP:10478"/>
        <dbReference type="ChEBI" id="CHEBI:15361"/>
        <dbReference type="ChEBI" id="CHEBI:15378"/>
        <dbReference type="ChEBI" id="CHEBI:16526"/>
        <dbReference type="ChEBI" id="CHEBI:83099"/>
        <dbReference type="ChEBI" id="CHEBI:83111"/>
        <dbReference type="EC" id="1.2.4.1"/>
    </reaction>
</comment>
<dbReference type="InterPro" id="IPR033248">
    <property type="entry name" value="Transketolase_C"/>
</dbReference>
<evidence type="ECO:0000256" key="1">
    <source>
        <dbReference type="ARBA" id="ARBA00001938"/>
    </source>
</evidence>
<accession>K8PFM1</accession>
<dbReference type="SUPFAM" id="SSF52518">
    <property type="entry name" value="Thiamin diphosphate-binding fold (THDP-binding)"/>
    <property type="match status" value="1"/>
</dbReference>
<dbReference type="SMART" id="SM00861">
    <property type="entry name" value="Transket_pyr"/>
    <property type="match status" value="1"/>
</dbReference>
<evidence type="ECO:0000256" key="11">
    <source>
        <dbReference type="RuleBase" id="RU364074"/>
    </source>
</evidence>
<dbReference type="PANTHER" id="PTHR11624:SF96">
    <property type="entry name" value="PYRUVATE DEHYDROGENASE E1 COMPONENT SUBUNIT BETA, MITOCHONDRIAL"/>
    <property type="match status" value="1"/>
</dbReference>
<dbReference type="EC" id="1.2.4.1" evidence="4 11"/>
<dbReference type="InterPro" id="IPR027110">
    <property type="entry name" value="PDHB_mito-type"/>
</dbReference>
<evidence type="ECO:0000256" key="5">
    <source>
        <dbReference type="ARBA" id="ARBA00016138"/>
    </source>
</evidence>
<dbReference type="Pfam" id="PF02780">
    <property type="entry name" value="Transketolase_C"/>
    <property type="match status" value="1"/>
</dbReference>
<keyword evidence="6" id="KW-0450">Lipoyl</keyword>
<evidence type="ECO:0000256" key="3">
    <source>
        <dbReference type="ARBA" id="ARBA00011870"/>
    </source>
</evidence>
<dbReference type="OrthoDB" id="9780894at2"/>
<dbReference type="CDD" id="cd07036">
    <property type="entry name" value="TPP_PYR_E1-PDHc-beta_like"/>
    <property type="match status" value="1"/>
</dbReference>
<protein>
    <recommendedName>
        <fullName evidence="5 11">Pyruvate dehydrogenase E1 component subunit beta</fullName>
        <ecNumber evidence="4 11">1.2.4.1</ecNumber>
    </recommendedName>
</protein>
<dbReference type="NCBIfam" id="NF006667">
    <property type="entry name" value="PRK09212.1"/>
    <property type="match status" value="1"/>
</dbReference>
<dbReference type="PANTHER" id="PTHR11624">
    <property type="entry name" value="DEHYDROGENASE RELATED"/>
    <property type="match status" value="1"/>
</dbReference>
<comment type="cofactor">
    <cofactor evidence="1">
        <name>(R)-lipoate</name>
        <dbReference type="ChEBI" id="CHEBI:83088"/>
    </cofactor>
</comment>
<dbReference type="AlphaFoldDB" id="K8PFM1"/>
<evidence type="ECO:0000256" key="6">
    <source>
        <dbReference type="ARBA" id="ARBA00022823"/>
    </source>
</evidence>
<dbReference type="CDD" id="cd06849">
    <property type="entry name" value="lipoyl_domain"/>
    <property type="match status" value="1"/>
</dbReference>
<comment type="function">
    <text evidence="11">The pyruvate dehydrogenase complex catalyzes the overall conversion of pyruvate to acetyl-CoA and CO2.</text>
</comment>
<dbReference type="FunFam" id="2.40.50.100:FF:000010">
    <property type="entry name" value="Acetyltransferase component of pyruvate dehydrogenase complex"/>
    <property type="match status" value="1"/>
</dbReference>
<dbReference type="PATRIC" id="fig|883079.3.peg.806"/>
<evidence type="ECO:0000256" key="4">
    <source>
        <dbReference type="ARBA" id="ARBA00012281"/>
    </source>
</evidence>
<dbReference type="SUPFAM" id="SSF51230">
    <property type="entry name" value="Single hybrid motif"/>
    <property type="match status" value="1"/>
</dbReference>
<evidence type="ECO:0000256" key="12">
    <source>
        <dbReference type="SAM" id="MobiDB-lite"/>
    </source>
</evidence>
<dbReference type="Gene3D" id="2.40.50.100">
    <property type="match status" value="1"/>
</dbReference>
<dbReference type="Pfam" id="PF00364">
    <property type="entry name" value="Biotin_lipoyl"/>
    <property type="match status" value="1"/>
</dbReference>
<dbReference type="PROSITE" id="PS00189">
    <property type="entry name" value="LIPOYL"/>
    <property type="match status" value="1"/>
</dbReference>
<evidence type="ECO:0000256" key="10">
    <source>
        <dbReference type="ARBA" id="ARBA00025211"/>
    </source>
</evidence>
<feature type="region of interest" description="Disordered" evidence="12">
    <location>
        <begin position="89"/>
        <end position="126"/>
    </location>
</feature>
<keyword evidence="8 11" id="KW-0786">Thiamine pyrophosphate</keyword>
<evidence type="ECO:0000256" key="8">
    <source>
        <dbReference type="ARBA" id="ARBA00023052"/>
    </source>
</evidence>
<dbReference type="RefSeq" id="WP_002711653.1">
    <property type="nucleotide sequence ID" value="NZ_KB375281.1"/>
</dbReference>
<dbReference type="Proteomes" id="UP000001095">
    <property type="component" value="Unassembled WGS sequence"/>
</dbReference>
<feature type="compositionally biased region" description="Low complexity" evidence="12">
    <location>
        <begin position="89"/>
        <end position="99"/>
    </location>
</feature>
<dbReference type="GO" id="GO:0004739">
    <property type="term" value="F:pyruvate dehydrogenase (acetyl-transferring) activity"/>
    <property type="evidence" value="ECO:0007669"/>
    <property type="project" value="UniProtKB-UniRule"/>
</dbReference>
<dbReference type="SUPFAM" id="SSF52922">
    <property type="entry name" value="TK C-terminal domain-like"/>
    <property type="match status" value="1"/>
</dbReference>
<proteinExistence type="predicted"/>
<dbReference type="InterPro" id="IPR029061">
    <property type="entry name" value="THDP-binding"/>
</dbReference>
<dbReference type="Gene3D" id="3.40.50.970">
    <property type="match status" value="1"/>
</dbReference>
<dbReference type="InterPro" id="IPR000089">
    <property type="entry name" value="Biotin_lipoyl"/>
</dbReference>